<dbReference type="EMBL" id="WQPS01000005">
    <property type="protein sequence ID" value="MBT9809094.1"/>
    <property type="molecule type" value="Genomic_DNA"/>
</dbReference>
<sequence length="325" mass="36827">MDNLDYKKLKVAVAGCGSIGKRHIRILHTLGVEDIRVFDSSREKMEAALAGTPGIGLEDSYDDLLDSHPEVVFILTPTGLHIDMAVQALTRGCHVFLEKPLSVDLDGVAHLKELRDRTGLKVMVGFCFRYHQGLLRAKDLLSQGEIGRLISVRAMVGEHLPTVRRDYRKTYYVKYSGAFEMVHDLDLAIWYAGQPVKRSYGIYGAYTDLGFESPDNVELLLEFEDRLSASIHLDFYQRPRRRVMELVGTEGTILIDFSRWEDYTIYLGRADGNWEKETGVTTRDDMFIDEDLEFLRAVAEDLPVSCTIEEACKSLEVVLSVTRPL</sequence>
<feature type="domain" description="GFO/IDH/MocA-like oxidoreductase" evidence="2">
    <location>
        <begin position="135"/>
        <end position="253"/>
    </location>
</feature>
<dbReference type="SUPFAM" id="SSF51735">
    <property type="entry name" value="NAD(P)-binding Rossmann-fold domains"/>
    <property type="match status" value="1"/>
</dbReference>
<evidence type="ECO:0000313" key="3">
    <source>
        <dbReference type="EMBL" id="MBT9809094.1"/>
    </source>
</evidence>
<protein>
    <recommendedName>
        <fullName evidence="5">Gfo/Idh/MocA family oxidoreductase</fullName>
    </recommendedName>
</protein>
<evidence type="ECO:0008006" key="5">
    <source>
        <dbReference type="Google" id="ProtNLM"/>
    </source>
</evidence>
<dbReference type="GO" id="GO:0000166">
    <property type="term" value="F:nucleotide binding"/>
    <property type="evidence" value="ECO:0007669"/>
    <property type="project" value="InterPro"/>
</dbReference>
<dbReference type="InterPro" id="IPR051450">
    <property type="entry name" value="Gfo/Idh/MocA_Oxidoreductases"/>
</dbReference>
<dbReference type="SUPFAM" id="SSF55347">
    <property type="entry name" value="Glyceraldehyde-3-phosphate dehydrogenase-like, C-terminal domain"/>
    <property type="match status" value="1"/>
</dbReference>
<proteinExistence type="predicted"/>
<dbReference type="PANTHER" id="PTHR43377:SF1">
    <property type="entry name" value="BILIVERDIN REDUCTASE A"/>
    <property type="match status" value="1"/>
</dbReference>
<evidence type="ECO:0000259" key="1">
    <source>
        <dbReference type="Pfam" id="PF01408"/>
    </source>
</evidence>
<dbReference type="InterPro" id="IPR055170">
    <property type="entry name" value="GFO_IDH_MocA-like_dom"/>
</dbReference>
<dbReference type="Proteomes" id="UP000708338">
    <property type="component" value="Unassembled WGS sequence"/>
</dbReference>
<dbReference type="PANTHER" id="PTHR43377">
    <property type="entry name" value="BILIVERDIN REDUCTASE A"/>
    <property type="match status" value="1"/>
</dbReference>
<dbReference type="Pfam" id="PF22725">
    <property type="entry name" value="GFO_IDH_MocA_C3"/>
    <property type="match status" value="1"/>
</dbReference>
<name>A0AA41K4X1_9FIRM</name>
<dbReference type="InterPro" id="IPR000683">
    <property type="entry name" value="Gfo/Idh/MocA-like_OxRdtase_N"/>
</dbReference>
<feature type="domain" description="Gfo/Idh/MocA-like oxidoreductase N-terminal" evidence="1">
    <location>
        <begin position="9"/>
        <end position="126"/>
    </location>
</feature>
<organism evidence="3 4">
    <name type="scientific">Enterocloster citroniae</name>
    <dbReference type="NCBI Taxonomy" id="358743"/>
    <lineage>
        <taxon>Bacteria</taxon>
        <taxon>Bacillati</taxon>
        <taxon>Bacillota</taxon>
        <taxon>Clostridia</taxon>
        <taxon>Lachnospirales</taxon>
        <taxon>Lachnospiraceae</taxon>
        <taxon>Enterocloster</taxon>
    </lineage>
</organism>
<evidence type="ECO:0000259" key="2">
    <source>
        <dbReference type="Pfam" id="PF22725"/>
    </source>
</evidence>
<comment type="caution">
    <text evidence="3">The sequence shown here is derived from an EMBL/GenBank/DDBJ whole genome shotgun (WGS) entry which is preliminary data.</text>
</comment>
<reference evidence="3" key="1">
    <citation type="journal article" date="2021" name="Gut Microbes">
        <title>A synthetic consortium of 100 gut commensals modulates the composition and function in a colon model of the microbiome of elderly subjects.</title>
        <authorList>
            <person name="Perez M."/>
            <person name="Ntemiri A."/>
            <person name="Tan H."/>
            <person name="Harris H.M.B."/>
            <person name="Roager H.M."/>
            <person name="Ribiere C."/>
            <person name="O'Toole P.W."/>
        </authorList>
    </citation>
    <scope>NUCLEOTIDE SEQUENCE</scope>
    <source>
        <strain evidence="3">MCC335</strain>
    </source>
</reference>
<dbReference type="InterPro" id="IPR036291">
    <property type="entry name" value="NAD(P)-bd_dom_sf"/>
</dbReference>
<dbReference type="AlphaFoldDB" id="A0AA41K4X1"/>
<accession>A0AA41K4X1</accession>
<dbReference type="Gene3D" id="3.30.360.10">
    <property type="entry name" value="Dihydrodipicolinate Reductase, domain 2"/>
    <property type="match status" value="1"/>
</dbReference>
<evidence type="ECO:0000313" key="4">
    <source>
        <dbReference type="Proteomes" id="UP000708338"/>
    </source>
</evidence>
<dbReference type="RefSeq" id="WP_045093572.1">
    <property type="nucleotide sequence ID" value="NZ_CABJDD010000001.1"/>
</dbReference>
<dbReference type="Pfam" id="PF01408">
    <property type="entry name" value="GFO_IDH_MocA"/>
    <property type="match status" value="1"/>
</dbReference>
<gene>
    <name evidence="3" type="ORF">GPL26_05465</name>
</gene>
<dbReference type="Gene3D" id="3.40.50.720">
    <property type="entry name" value="NAD(P)-binding Rossmann-like Domain"/>
    <property type="match status" value="1"/>
</dbReference>